<sequence length="60" mass="6189">MGLPGPERWCSQLQLKSALLNPSQQGGEGLGIIGHGPPGGKTPELTALYALPPLPFGLKV</sequence>
<evidence type="ECO:0000313" key="2">
    <source>
        <dbReference type="Proteomes" id="UP001160390"/>
    </source>
</evidence>
<accession>A0AA35Q3L1</accession>
<comment type="caution">
    <text evidence="1">The sequence shown here is derived from an EMBL/GenBank/DDBJ whole genome shotgun (WGS) entry which is preliminary data.</text>
</comment>
<evidence type="ECO:0000313" key="1">
    <source>
        <dbReference type="EMBL" id="CAI6089024.1"/>
    </source>
</evidence>
<dbReference type="AlphaFoldDB" id="A0AA35Q3L1"/>
<organism evidence="1 2">
    <name type="scientific">Clonostachys chloroleuca</name>
    <dbReference type="NCBI Taxonomy" id="1926264"/>
    <lineage>
        <taxon>Eukaryota</taxon>
        <taxon>Fungi</taxon>
        <taxon>Dikarya</taxon>
        <taxon>Ascomycota</taxon>
        <taxon>Pezizomycotina</taxon>
        <taxon>Sordariomycetes</taxon>
        <taxon>Hypocreomycetidae</taxon>
        <taxon>Hypocreales</taxon>
        <taxon>Bionectriaceae</taxon>
        <taxon>Clonostachys</taxon>
    </lineage>
</organism>
<dbReference type="Proteomes" id="UP001160390">
    <property type="component" value="Unassembled WGS sequence"/>
</dbReference>
<dbReference type="EMBL" id="CABFNP030000902">
    <property type="protein sequence ID" value="CAI6089024.1"/>
    <property type="molecule type" value="Genomic_DNA"/>
</dbReference>
<proteinExistence type="predicted"/>
<name>A0AA35Q3L1_9HYPO</name>
<protein>
    <submittedName>
        <fullName evidence="1">Uncharacterized protein</fullName>
    </submittedName>
</protein>
<reference evidence="1" key="1">
    <citation type="submission" date="2023-01" db="EMBL/GenBank/DDBJ databases">
        <authorList>
            <person name="Piombo E."/>
        </authorList>
    </citation>
    <scope>NUCLEOTIDE SEQUENCE</scope>
</reference>
<keyword evidence="2" id="KW-1185">Reference proteome</keyword>
<gene>
    <name evidence="1" type="ORF">CCHLO57077_00013814</name>
</gene>